<feature type="transmembrane region" description="Helical" evidence="1">
    <location>
        <begin position="47"/>
        <end position="65"/>
    </location>
</feature>
<dbReference type="InterPro" id="IPR026841">
    <property type="entry name" value="Aur1/Ipt1"/>
</dbReference>
<comment type="caution">
    <text evidence="3">The sequence shown here is derived from an EMBL/GenBank/DDBJ whole genome shotgun (WGS) entry which is preliminary data.</text>
</comment>
<organism evidence="3 4">
    <name type="scientific">Paenibacillus agilis</name>
    <dbReference type="NCBI Taxonomy" id="3020863"/>
    <lineage>
        <taxon>Bacteria</taxon>
        <taxon>Bacillati</taxon>
        <taxon>Bacillota</taxon>
        <taxon>Bacilli</taxon>
        <taxon>Bacillales</taxon>
        <taxon>Paenibacillaceae</taxon>
        <taxon>Paenibacillus</taxon>
    </lineage>
</organism>
<dbReference type="RefSeq" id="WP_144991593.1">
    <property type="nucleotide sequence ID" value="NZ_VNJK01000001.1"/>
</dbReference>
<protein>
    <submittedName>
        <fullName evidence="3">Phosphatase PAP2 family protein</fullName>
    </submittedName>
</protein>
<sequence length="282" mass="31812">MVLFESMQTVAIWSVVFILLLAWIGSGKQPLYIIRSFIKLIIHSKPFLIAFVSFMLLLVVNKYQLDLEAMMSISWDFTPFIYQIEGQLVYHLQQLVAHPALTPIFAFFYLVIFQAIIIASIGVYAANGLTSFAVAICYAITFNYIIALPFYFWVPVDEVWSYAPSGVSFLMLDTFPTFEENYRAFSGLDNCFPSLHTSISATVAMIAWRSGLRRWIWIACPSAIIIIFSIFYLGIHWVSDMFAGIALAAACSWIGLKLAGISTFRSKATISVEQQTSRSFAD</sequence>
<dbReference type="InterPro" id="IPR036938">
    <property type="entry name" value="PAP2/HPO_sf"/>
</dbReference>
<feature type="transmembrane region" description="Helical" evidence="1">
    <location>
        <begin position="215"/>
        <end position="235"/>
    </location>
</feature>
<accession>A0A559J3M9</accession>
<feature type="domain" description="Inositolphosphotransferase Aur1/Ipt1" evidence="2">
    <location>
        <begin position="92"/>
        <end position="252"/>
    </location>
</feature>
<evidence type="ECO:0000259" key="2">
    <source>
        <dbReference type="Pfam" id="PF14378"/>
    </source>
</evidence>
<evidence type="ECO:0000313" key="3">
    <source>
        <dbReference type="EMBL" id="TVX94489.1"/>
    </source>
</evidence>
<keyword evidence="1" id="KW-1133">Transmembrane helix</keyword>
<reference evidence="3 4" key="1">
    <citation type="submission" date="2019-07" db="EMBL/GenBank/DDBJ databases">
        <authorList>
            <person name="Kim J."/>
        </authorList>
    </citation>
    <scope>NUCLEOTIDE SEQUENCE [LARGE SCALE GENOMIC DNA]</scope>
    <source>
        <strain evidence="3 4">N4</strain>
    </source>
</reference>
<feature type="transmembrane region" description="Helical" evidence="1">
    <location>
        <begin position="104"/>
        <end position="125"/>
    </location>
</feature>
<evidence type="ECO:0000256" key="1">
    <source>
        <dbReference type="SAM" id="Phobius"/>
    </source>
</evidence>
<name>A0A559J3M9_9BACL</name>
<evidence type="ECO:0000313" key="4">
    <source>
        <dbReference type="Proteomes" id="UP000318102"/>
    </source>
</evidence>
<dbReference type="OrthoDB" id="9775789at2"/>
<keyword evidence="4" id="KW-1185">Reference proteome</keyword>
<dbReference type="EMBL" id="VNJK01000001">
    <property type="protein sequence ID" value="TVX94489.1"/>
    <property type="molecule type" value="Genomic_DNA"/>
</dbReference>
<dbReference type="Pfam" id="PF14378">
    <property type="entry name" value="PAP2_3"/>
    <property type="match status" value="1"/>
</dbReference>
<keyword evidence="1" id="KW-0812">Transmembrane</keyword>
<dbReference type="GO" id="GO:0016020">
    <property type="term" value="C:membrane"/>
    <property type="evidence" value="ECO:0007669"/>
    <property type="project" value="UniProtKB-SubCell"/>
</dbReference>
<feature type="transmembrane region" description="Helical" evidence="1">
    <location>
        <begin position="132"/>
        <end position="153"/>
    </location>
</feature>
<dbReference type="Gene3D" id="1.20.144.10">
    <property type="entry name" value="Phosphatidic acid phosphatase type 2/haloperoxidase"/>
    <property type="match status" value="1"/>
</dbReference>
<feature type="transmembrane region" description="Helical" evidence="1">
    <location>
        <begin position="241"/>
        <end position="259"/>
    </location>
</feature>
<proteinExistence type="predicted"/>
<gene>
    <name evidence="3" type="ORF">FPZ44_16380</name>
</gene>
<dbReference type="AlphaFoldDB" id="A0A559J3M9"/>
<feature type="transmembrane region" description="Helical" evidence="1">
    <location>
        <begin position="6"/>
        <end position="26"/>
    </location>
</feature>
<dbReference type="SUPFAM" id="SSF48317">
    <property type="entry name" value="Acid phosphatase/Vanadium-dependent haloperoxidase"/>
    <property type="match status" value="1"/>
</dbReference>
<dbReference type="Proteomes" id="UP000318102">
    <property type="component" value="Unassembled WGS sequence"/>
</dbReference>
<keyword evidence="1" id="KW-0472">Membrane</keyword>